<evidence type="ECO:0000256" key="2">
    <source>
        <dbReference type="ARBA" id="ARBA00022643"/>
    </source>
</evidence>
<dbReference type="AlphaFoldDB" id="A0A0R1GZ54"/>
<organism evidence="4 5">
    <name type="scientific">Loigolactobacillus bifermentans DSM 20003</name>
    <dbReference type="NCBI Taxonomy" id="1423726"/>
    <lineage>
        <taxon>Bacteria</taxon>
        <taxon>Bacillati</taxon>
        <taxon>Bacillota</taxon>
        <taxon>Bacilli</taxon>
        <taxon>Lactobacillales</taxon>
        <taxon>Lactobacillaceae</taxon>
        <taxon>Loigolactobacillus</taxon>
    </lineage>
</organism>
<dbReference type="EMBL" id="AZDA01000043">
    <property type="protein sequence ID" value="KRK39477.1"/>
    <property type="molecule type" value="Genomic_DNA"/>
</dbReference>
<dbReference type="Pfam" id="PF03358">
    <property type="entry name" value="FMN_red"/>
    <property type="match status" value="1"/>
</dbReference>
<dbReference type="PATRIC" id="fig|1423726.3.peg.2538"/>
<dbReference type="PANTHER" id="PTHR43278:SF4">
    <property type="entry name" value="NAD(P)H-DEPENDENT FMN-CONTAINING OXIDOREDUCTASE YWQN-RELATED"/>
    <property type="match status" value="1"/>
</dbReference>
<proteinExistence type="predicted"/>
<dbReference type="STRING" id="1423726.FC07_GL002446"/>
<dbReference type="PANTHER" id="PTHR43278">
    <property type="entry name" value="NAD(P)H-DEPENDENT FMN-CONTAINING OXIDOREDUCTASE YWQN-RELATED"/>
    <property type="match status" value="1"/>
</dbReference>
<keyword evidence="5" id="KW-1185">Reference proteome</keyword>
<dbReference type="OrthoDB" id="9805976at2"/>
<dbReference type="GO" id="GO:0016491">
    <property type="term" value="F:oxidoreductase activity"/>
    <property type="evidence" value="ECO:0007669"/>
    <property type="project" value="InterPro"/>
</dbReference>
<keyword evidence="2" id="KW-0288">FMN</keyword>
<dbReference type="Proteomes" id="UP000051461">
    <property type="component" value="Unassembled WGS sequence"/>
</dbReference>
<dbReference type="Gene3D" id="3.40.50.360">
    <property type="match status" value="1"/>
</dbReference>
<accession>A0A0R1GZ54</accession>
<protein>
    <submittedName>
        <fullName evidence="4">NAD(P)H dehydrogenase (Quinone)</fullName>
    </submittedName>
</protein>
<dbReference type="SUPFAM" id="SSF52218">
    <property type="entry name" value="Flavoproteins"/>
    <property type="match status" value="1"/>
</dbReference>
<comment type="caution">
    <text evidence="4">The sequence shown here is derived from an EMBL/GenBank/DDBJ whole genome shotgun (WGS) entry which is preliminary data.</text>
</comment>
<keyword evidence="1" id="KW-0285">Flavoprotein</keyword>
<dbReference type="InterPro" id="IPR029039">
    <property type="entry name" value="Flavoprotein-like_sf"/>
</dbReference>
<dbReference type="RefSeq" id="WP_057904275.1">
    <property type="nucleotide sequence ID" value="NZ_AZDA01000043.1"/>
</dbReference>
<evidence type="ECO:0000256" key="1">
    <source>
        <dbReference type="ARBA" id="ARBA00022630"/>
    </source>
</evidence>
<dbReference type="InterPro" id="IPR005025">
    <property type="entry name" value="FMN_Rdtase-like_dom"/>
</dbReference>
<name>A0A0R1GZ54_9LACO</name>
<reference evidence="4 5" key="1">
    <citation type="journal article" date="2015" name="Genome Announc.">
        <title>Expanding the biotechnology potential of lactobacilli through comparative genomics of 213 strains and associated genera.</title>
        <authorList>
            <person name="Sun Z."/>
            <person name="Harris H.M."/>
            <person name="McCann A."/>
            <person name="Guo C."/>
            <person name="Argimon S."/>
            <person name="Zhang W."/>
            <person name="Yang X."/>
            <person name="Jeffery I.B."/>
            <person name="Cooney J.C."/>
            <person name="Kagawa T.F."/>
            <person name="Liu W."/>
            <person name="Song Y."/>
            <person name="Salvetti E."/>
            <person name="Wrobel A."/>
            <person name="Rasinkangas P."/>
            <person name="Parkhill J."/>
            <person name="Rea M.C."/>
            <person name="O'Sullivan O."/>
            <person name="Ritari J."/>
            <person name="Douillard F.P."/>
            <person name="Paul Ross R."/>
            <person name="Yang R."/>
            <person name="Briner A.E."/>
            <person name="Felis G.E."/>
            <person name="de Vos W.M."/>
            <person name="Barrangou R."/>
            <person name="Klaenhammer T.R."/>
            <person name="Caufield P.W."/>
            <person name="Cui Y."/>
            <person name="Zhang H."/>
            <person name="O'Toole P.W."/>
        </authorList>
    </citation>
    <scope>NUCLEOTIDE SEQUENCE [LARGE SCALE GENOMIC DNA]</scope>
    <source>
        <strain evidence="4 5">DSM 20003</strain>
    </source>
</reference>
<evidence type="ECO:0000313" key="5">
    <source>
        <dbReference type="Proteomes" id="UP000051461"/>
    </source>
</evidence>
<gene>
    <name evidence="4" type="ORF">FC07_GL002446</name>
</gene>
<feature type="domain" description="NADPH-dependent FMN reductase-like" evidence="3">
    <location>
        <begin position="4"/>
        <end position="128"/>
    </location>
</feature>
<evidence type="ECO:0000259" key="3">
    <source>
        <dbReference type="Pfam" id="PF03358"/>
    </source>
</evidence>
<dbReference type="InterPro" id="IPR051796">
    <property type="entry name" value="ISF_SsuE-like"/>
</dbReference>
<evidence type="ECO:0000313" key="4">
    <source>
        <dbReference type="EMBL" id="KRK39477.1"/>
    </source>
</evidence>
<sequence length="172" mass="18968">MGKKIVMITGSAHHPGSSEALADAFETGAKAAGHDVYRFNAGAEQVEPLRVTADQVTIPAQDTVATALLPRLLKADIVVLVTPIYYFEMVGTLKTVIDRFYQYNHELKGKKSVLLATCNSGPDTFESLQAFYRQFTQYMRWESLGTVLADGVYLPKDLADWPAQAEALGRRL</sequence>